<evidence type="ECO:0000256" key="3">
    <source>
        <dbReference type="ARBA" id="ARBA00004406"/>
    </source>
</evidence>
<evidence type="ECO:0000256" key="5">
    <source>
        <dbReference type="ARBA" id="ARBA00022723"/>
    </source>
</evidence>
<evidence type="ECO:0000256" key="10">
    <source>
        <dbReference type="ARBA" id="ARBA00023033"/>
    </source>
</evidence>
<evidence type="ECO:0000313" key="14">
    <source>
        <dbReference type="EMBL" id="KAA0723188.1"/>
    </source>
</evidence>
<evidence type="ECO:0000256" key="7">
    <source>
        <dbReference type="ARBA" id="ARBA00022848"/>
    </source>
</evidence>
<dbReference type="Pfam" id="PF00067">
    <property type="entry name" value="p450"/>
    <property type="match status" value="1"/>
</dbReference>
<keyword evidence="9" id="KW-0408">Iron</keyword>
<dbReference type="Proteomes" id="UP000324632">
    <property type="component" value="Chromosome 3"/>
</dbReference>
<evidence type="ECO:0000256" key="1">
    <source>
        <dbReference type="ARBA" id="ARBA00001971"/>
    </source>
</evidence>
<protein>
    <submittedName>
        <fullName evidence="14">Cytochrome P450 26B1</fullName>
    </submittedName>
</protein>
<keyword evidence="15" id="KW-1185">Reference proteome</keyword>
<reference evidence="14 15" key="1">
    <citation type="journal article" date="2019" name="Mol. Ecol. Resour.">
        <title>Chromosome-level genome assembly of Triplophysa tibetana, a fish adapted to the harsh high-altitude environment of the Tibetan Plateau.</title>
        <authorList>
            <person name="Yang X."/>
            <person name="Liu H."/>
            <person name="Ma Z."/>
            <person name="Zou Y."/>
            <person name="Zou M."/>
            <person name="Mao Y."/>
            <person name="Li X."/>
            <person name="Wang H."/>
            <person name="Chen T."/>
            <person name="Wang W."/>
            <person name="Yang R."/>
        </authorList>
    </citation>
    <scope>NUCLEOTIDE SEQUENCE [LARGE SCALE GENOMIC DNA]</scope>
    <source>
        <strain evidence="14">TTIB1903HZAU</strain>
        <tissue evidence="14">Muscle</tissue>
    </source>
</reference>
<dbReference type="FunFam" id="1.10.630.10:FF:000145">
    <property type="entry name" value="Cytochrome P450 family 26 subfamily C member 1"/>
    <property type="match status" value="1"/>
</dbReference>
<evidence type="ECO:0000256" key="13">
    <source>
        <dbReference type="SAM" id="Phobius"/>
    </source>
</evidence>
<name>A0A5A9PMY5_9TELE</name>
<evidence type="ECO:0000313" key="15">
    <source>
        <dbReference type="Proteomes" id="UP000324632"/>
    </source>
</evidence>
<evidence type="ECO:0000256" key="6">
    <source>
        <dbReference type="ARBA" id="ARBA00022824"/>
    </source>
</evidence>
<evidence type="ECO:0000256" key="8">
    <source>
        <dbReference type="ARBA" id="ARBA00023002"/>
    </source>
</evidence>
<dbReference type="GO" id="GO:0016705">
    <property type="term" value="F:oxidoreductase activity, acting on paired donors, with incorporation or reduction of molecular oxygen"/>
    <property type="evidence" value="ECO:0007669"/>
    <property type="project" value="InterPro"/>
</dbReference>
<evidence type="ECO:0000256" key="4">
    <source>
        <dbReference type="ARBA" id="ARBA00010617"/>
    </source>
</evidence>
<dbReference type="AlphaFoldDB" id="A0A5A9PMY5"/>
<organism evidence="14 15">
    <name type="scientific">Triplophysa tibetana</name>
    <dbReference type="NCBI Taxonomy" id="1572043"/>
    <lineage>
        <taxon>Eukaryota</taxon>
        <taxon>Metazoa</taxon>
        <taxon>Chordata</taxon>
        <taxon>Craniata</taxon>
        <taxon>Vertebrata</taxon>
        <taxon>Euteleostomi</taxon>
        <taxon>Actinopterygii</taxon>
        <taxon>Neopterygii</taxon>
        <taxon>Teleostei</taxon>
        <taxon>Ostariophysi</taxon>
        <taxon>Cypriniformes</taxon>
        <taxon>Nemacheilidae</taxon>
        <taxon>Triplophysa</taxon>
    </lineage>
</organism>
<sequence length="517" mass="59343">MLFESFDLVSALATLAACLVSMALLLAVSQQLWQLRWTATRDKGCKLPLPKGSMGFPIIGETCHWFFQGAAFHASRRQKYGNVFKTHLLGRPLIRVTGAENVRKLLMGEHSLVTVDWPQSTTTLLGPNSLANSIGDIHRKRRKIFAKVFSHESLESYLPKIQQVIQETLRVWSSNPEPINVYRESQRLSFQMAVRVLLGFRVSEEEMHFLFCTFQEFVENVFSLPIDLPFSGYRKGIRARDSLQKSIEKAIREKPLHTQGKDYADALDVLLESAKENNTELTMQELKESTIELIFAAFATTASASTSLIMQLLRYPAVLEKLREELRNSGLMQDGLHVSICECRCHRKCFFKCIRCVLAVEVRREALVSEQYRVEMMLLEKGAQQIGMGPVWMYATRDAIRASSLTKRCEPDLPWNPIQKRCSFKNIHFHFKDFKGVDRNCLAKYCVIHFLKIFFIFYFSLSMISLCKRAFLMIHTGSVVHTIQTCLIKTYGLKSSWKQTHAQTGIWSIEELCEKII</sequence>
<keyword evidence="11" id="KW-0443">Lipid metabolism</keyword>
<comment type="similarity">
    <text evidence="4">Belongs to the cytochrome P450 family.</text>
</comment>
<dbReference type="PANTHER" id="PTHR24286:SF177">
    <property type="entry name" value="CYTOCHROME P450 26B1"/>
    <property type="match status" value="1"/>
</dbReference>
<evidence type="ECO:0000256" key="9">
    <source>
        <dbReference type="ARBA" id="ARBA00023004"/>
    </source>
</evidence>
<evidence type="ECO:0000256" key="11">
    <source>
        <dbReference type="ARBA" id="ARBA00023098"/>
    </source>
</evidence>
<comment type="caution">
    <text evidence="14">The sequence shown here is derived from an EMBL/GenBank/DDBJ whole genome shotgun (WGS) entry which is preliminary data.</text>
</comment>
<evidence type="ECO:0000256" key="12">
    <source>
        <dbReference type="ARBA" id="ARBA00023136"/>
    </source>
</evidence>
<dbReference type="SUPFAM" id="SSF48264">
    <property type="entry name" value="Cytochrome P450"/>
    <property type="match status" value="1"/>
</dbReference>
<keyword evidence="7" id="KW-0492">Microsome</keyword>
<dbReference type="EMBL" id="SOYY01000003">
    <property type="protein sequence ID" value="KAA0723188.1"/>
    <property type="molecule type" value="Genomic_DNA"/>
</dbReference>
<feature type="transmembrane region" description="Helical" evidence="13">
    <location>
        <begin position="442"/>
        <end position="464"/>
    </location>
</feature>
<dbReference type="GO" id="GO:0005506">
    <property type="term" value="F:iron ion binding"/>
    <property type="evidence" value="ECO:0007669"/>
    <property type="project" value="InterPro"/>
</dbReference>
<dbReference type="GO" id="GO:0004497">
    <property type="term" value="F:monooxygenase activity"/>
    <property type="evidence" value="ECO:0007669"/>
    <property type="project" value="UniProtKB-KW"/>
</dbReference>
<keyword evidence="5" id="KW-0479">Metal-binding</keyword>
<proteinExistence type="inferred from homology"/>
<keyword evidence="13" id="KW-0812">Transmembrane</keyword>
<keyword evidence="8" id="KW-0560">Oxidoreductase</keyword>
<comment type="cofactor">
    <cofactor evidence="1">
        <name>heme</name>
        <dbReference type="ChEBI" id="CHEBI:30413"/>
    </cofactor>
</comment>
<dbReference type="GO" id="GO:0020037">
    <property type="term" value="F:heme binding"/>
    <property type="evidence" value="ECO:0007669"/>
    <property type="project" value="InterPro"/>
</dbReference>
<keyword evidence="13" id="KW-1133">Transmembrane helix</keyword>
<dbReference type="InterPro" id="IPR036396">
    <property type="entry name" value="Cyt_P450_sf"/>
</dbReference>
<keyword evidence="12 13" id="KW-0472">Membrane</keyword>
<keyword evidence="10" id="KW-0503">Monooxygenase</keyword>
<dbReference type="InterPro" id="IPR001128">
    <property type="entry name" value="Cyt_P450"/>
</dbReference>
<dbReference type="PANTHER" id="PTHR24286">
    <property type="entry name" value="CYTOCHROME P450 26"/>
    <property type="match status" value="1"/>
</dbReference>
<comment type="subcellular location">
    <subcellularLocation>
        <location evidence="3">Endoplasmic reticulum membrane</location>
        <topology evidence="3">Peripheral membrane protein</topology>
    </subcellularLocation>
    <subcellularLocation>
        <location evidence="2">Microsome membrane</location>
        <topology evidence="2">Peripheral membrane protein</topology>
    </subcellularLocation>
</comment>
<accession>A0A5A9PMY5</accession>
<dbReference type="Gene3D" id="1.10.630.10">
    <property type="entry name" value="Cytochrome P450"/>
    <property type="match status" value="1"/>
</dbReference>
<dbReference type="GO" id="GO:0005789">
    <property type="term" value="C:endoplasmic reticulum membrane"/>
    <property type="evidence" value="ECO:0007669"/>
    <property type="project" value="UniProtKB-SubCell"/>
</dbReference>
<evidence type="ECO:0000256" key="2">
    <source>
        <dbReference type="ARBA" id="ARBA00004174"/>
    </source>
</evidence>
<gene>
    <name evidence="14" type="ORF">E1301_Tti005307</name>
</gene>
<keyword evidence="6" id="KW-0256">Endoplasmic reticulum</keyword>
<dbReference type="GO" id="GO:0016125">
    <property type="term" value="P:sterol metabolic process"/>
    <property type="evidence" value="ECO:0007669"/>
    <property type="project" value="TreeGrafter"/>
</dbReference>